<gene>
    <name evidence="3" type="ORF">TrCOL_g8265</name>
</gene>
<dbReference type="EMBL" id="BRYA01000046">
    <property type="protein sequence ID" value="GMI34737.1"/>
    <property type="molecule type" value="Genomic_DNA"/>
</dbReference>
<feature type="compositionally biased region" description="Pro residues" evidence="1">
    <location>
        <begin position="299"/>
        <end position="311"/>
    </location>
</feature>
<name>A0A9W7G690_9STRA</name>
<evidence type="ECO:0000313" key="3">
    <source>
        <dbReference type="EMBL" id="GMI34737.1"/>
    </source>
</evidence>
<feature type="region of interest" description="Disordered" evidence="1">
    <location>
        <begin position="87"/>
        <end position="121"/>
    </location>
</feature>
<reference evidence="4" key="1">
    <citation type="journal article" date="2023" name="Commun. Biol.">
        <title>Genome analysis of Parmales, the sister group of diatoms, reveals the evolutionary specialization of diatoms from phago-mixotrophs to photoautotrophs.</title>
        <authorList>
            <person name="Ban H."/>
            <person name="Sato S."/>
            <person name="Yoshikawa S."/>
            <person name="Yamada K."/>
            <person name="Nakamura Y."/>
            <person name="Ichinomiya M."/>
            <person name="Sato N."/>
            <person name="Blanc-Mathieu R."/>
            <person name="Endo H."/>
            <person name="Kuwata A."/>
            <person name="Ogata H."/>
        </authorList>
    </citation>
    <scope>NUCLEOTIDE SEQUENCE [LARGE SCALE GENOMIC DNA]</scope>
</reference>
<dbReference type="Proteomes" id="UP001165065">
    <property type="component" value="Unassembled WGS sequence"/>
</dbReference>
<comment type="caution">
    <text evidence="3">The sequence shown here is derived from an EMBL/GenBank/DDBJ whole genome shotgun (WGS) entry which is preliminary data.</text>
</comment>
<evidence type="ECO:0000259" key="2">
    <source>
        <dbReference type="PROSITE" id="PS50018"/>
    </source>
</evidence>
<dbReference type="PROSITE" id="PS50018">
    <property type="entry name" value="RAS_GTPASE_ACTIV_2"/>
    <property type="match status" value="1"/>
</dbReference>
<dbReference type="AlphaFoldDB" id="A0A9W7G690"/>
<feature type="domain" description="Ras-GAP" evidence="2">
    <location>
        <begin position="462"/>
        <end position="676"/>
    </location>
</feature>
<dbReference type="OrthoDB" id="775356at2759"/>
<feature type="compositionally biased region" description="Basic and acidic residues" evidence="1">
    <location>
        <begin position="96"/>
        <end position="113"/>
    </location>
</feature>
<dbReference type="SUPFAM" id="SSF143885">
    <property type="entry name" value="RGC domain-like"/>
    <property type="match status" value="1"/>
</dbReference>
<feature type="region of interest" description="Disordered" evidence="1">
    <location>
        <begin position="207"/>
        <end position="315"/>
    </location>
</feature>
<evidence type="ECO:0000256" key="1">
    <source>
        <dbReference type="SAM" id="MobiDB-lite"/>
    </source>
</evidence>
<feature type="compositionally biased region" description="Low complexity" evidence="1">
    <location>
        <begin position="279"/>
        <end position="298"/>
    </location>
</feature>
<sequence>MKNSPTSWMKKGDSRKMVLTPVEISSVPPAPAGGAISDRVLDKARISAKRASIVKLTARFESIETTGDTISSSLPPDDEIMYEKPAALASPSTDPKLVHEEPDVTPLEREDSGKIGTNRSSVESVASVGSVSDVMIRNAKKAARRASLKKSIAELQLLKAGGSVDIDDDAVTFNHPHVINDGETVVNSGLSAEERRQKFMMETILSESNINDTRSPAQSSSSLSATASLPSSSSANNLAVARSSTEQPTVPEEDIPDASSSSSSLPPSTSSSPPPSSSLPPSLTNDTAGASSSSSSAPTPTPALPPPPPAPEIEHKDDVNIMDVIELIATGPPNLQDRLEMALSTIQSDKDTLRSLMKENFLLHHDVVHLDEQIKMLIKNRITVEEIAHKFSHLMPSVEDSDIVRATLDQEQQILYGQLFYELQHKPIYLVRAAQCATGSKASAFTNTVLLSIFGDQYDNNEEHMLLVMLRDLLKTEFDNPNAEIGTFMRSNSCLTQMLSTYVRRPGSINAIKDMLAPILEEVIDCKDSFEVNPHKVYLELINTHEQDTGEKSPLERNVSPEVEAANPDVQAAQVARLDTIKGYVNKIISALENNFENILYGVRFLTKALNEIGKSRWPDSTQRQQGAVMGGFFFLRFITPIIVTPDGNNITTKKIKKMQRTNLTLIAKVLQNLSNGVMFGAKEAFLKPLNPFLEESWPRIDAIFDSLIDVEEVETAMETDQFLLINTVELTQHKSLKISYNEIMQIHTLIKDNFKDIITKENTKDPIARIVFMLGSPKKEVPRSENSSFSLTLDPLALSERNSQTGAVKHSRGPRLSVWDREVNARGRAVSKTNEMAKLGLIQRMSSSGSDAQKELVRATKLMLSSILAKLDLRGDDVYAALQDKHHPNREDITLAMVLQYGAEKVKKEHEGNAGMSLILDINDVLTDIVSLRDSTISEEGEEGTVYDPDNEILREVHDAYVLMNKAQIKVEKNGLRLKGALDAVQKQHDDLMEQIDTWKAYLENVKMQAMGGAAGKKKKETKSRGWGLGKKKDAKKDRVKFTFLELVKMNVVVRSEIPESAHSSVTFTFRSSPTVPGVFVVVATVRGFEAHRETIMLEDMLGELERGREEIQMDNVTLNVNMLVHMLNTNFGVA</sequence>
<evidence type="ECO:0000313" key="4">
    <source>
        <dbReference type="Proteomes" id="UP001165065"/>
    </source>
</evidence>
<feature type="compositionally biased region" description="Low complexity" evidence="1">
    <location>
        <begin position="213"/>
        <end position="244"/>
    </location>
</feature>
<dbReference type="Pfam" id="PF00616">
    <property type="entry name" value="RasGAP"/>
    <property type="match status" value="1"/>
</dbReference>
<dbReference type="Gene3D" id="1.10.506.10">
    <property type="entry name" value="GTPase Activation - p120gap, domain 1"/>
    <property type="match status" value="1"/>
</dbReference>
<protein>
    <recommendedName>
        <fullName evidence="2">Ras-GAP domain-containing protein</fullName>
    </recommendedName>
</protein>
<dbReference type="GO" id="GO:0005096">
    <property type="term" value="F:GTPase activator activity"/>
    <property type="evidence" value="ECO:0007669"/>
    <property type="project" value="TreeGrafter"/>
</dbReference>
<dbReference type="SMART" id="SM00323">
    <property type="entry name" value="RasGAP"/>
    <property type="match status" value="1"/>
</dbReference>
<feature type="compositionally biased region" description="Low complexity" evidence="1">
    <location>
        <begin position="259"/>
        <end position="271"/>
    </location>
</feature>
<organism evidence="3 4">
    <name type="scientific">Triparma columacea</name>
    <dbReference type="NCBI Taxonomy" id="722753"/>
    <lineage>
        <taxon>Eukaryota</taxon>
        <taxon>Sar</taxon>
        <taxon>Stramenopiles</taxon>
        <taxon>Ochrophyta</taxon>
        <taxon>Bolidophyceae</taxon>
        <taxon>Parmales</taxon>
        <taxon>Triparmaceae</taxon>
        <taxon>Triparma</taxon>
    </lineage>
</organism>
<proteinExistence type="predicted"/>
<dbReference type="SUPFAM" id="SSF48350">
    <property type="entry name" value="GTPase activation domain, GAP"/>
    <property type="match status" value="1"/>
</dbReference>
<dbReference type="GO" id="GO:0005938">
    <property type="term" value="C:cell cortex"/>
    <property type="evidence" value="ECO:0007669"/>
    <property type="project" value="TreeGrafter"/>
</dbReference>
<dbReference type="InterPro" id="IPR001936">
    <property type="entry name" value="RasGAP_dom"/>
</dbReference>
<keyword evidence="4" id="KW-1185">Reference proteome</keyword>
<dbReference type="InterPro" id="IPR008936">
    <property type="entry name" value="Rho_GTPase_activation_prot"/>
</dbReference>
<dbReference type="PANTHER" id="PTHR14149">
    <property type="entry name" value="RAS GTPASE-ACTIVATING PROTEIN WITH IQ MOTIF"/>
    <property type="match status" value="1"/>
</dbReference>
<accession>A0A9W7G690</accession>